<organism evidence="6 7">
    <name type="scientific">Microbacterium binotii</name>
    <dbReference type="NCBI Taxonomy" id="462710"/>
    <lineage>
        <taxon>Bacteria</taxon>
        <taxon>Bacillati</taxon>
        <taxon>Actinomycetota</taxon>
        <taxon>Actinomycetes</taxon>
        <taxon>Micrococcales</taxon>
        <taxon>Microbacteriaceae</taxon>
        <taxon>Microbacterium</taxon>
    </lineage>
</organism>
<keyword evidence="7" id="KW-1185">Reference proteome</keyword>
<dbReference type="InterPro" id="IPR003593">
    <property type="entry name" value="AAA+_ATPase"/>
</dbReference>
<feature type="transmembrane region" description="Helical" evidence="4">
    <location>
        <begin position="49"/>
        <end position="67"/>
    </location>
</feature>
<keyword evidence="4" id="KW-1133">Transmembrane helix</keyword>
<name>A0ABN3P576_9MICO</name>
<dbReference type="InterPro" id="IPR027417">
    <property type="entry name" value="P-loop_NTPase"/>
</dbReference>
<dbReference type="EMBL" id="BAAARI010000001">
    <property type="protein sequence ID" value="GAA2566673.1"/>
    <property type="molecule type" value="Genomic_DNA"/>
</dbReference>
<dbReference type="PROSITE" id="PS50901">
    <property type="entry name" value="FTSK"/>
    <property type="match status" value="1"/>
</dbReference>
<keyword evidence="1 3" id="KW-0547">Nucleotide-binding</keyword>
<proteinExistence type="predicted"/>
<evidence type="ECO:0000259" key="5">
    <source>
        <dbReference type="PROSITE" id="PS50901"/>
    </source>
</evidence>
<dbReference type="SMART" id="SM00382">
    <property type="entry name" value="AAA"/>
    <property type="match status" value="2"/>
</dbReference>
<dbReference type="Gene3D" id="3.40.50.300">
    <property type="entry name" value="P-loop containing nucleotide triphosphate hydrolases"/>
    <property type="match status" value="3"/>
</dbReference>
<protein>
    <recommendedName>
        <fullName evidence="5">FtsK domain-containing protein</fullName>
    </recommendedName>
</protein>
<accession>A0ABN3P576</accession>
<reference evidence="6 7" key="1">
    <citation type="journal article" date="2019" name="Int. J. Syst. Evol. Microbiol.">
        <title>The Global Catalogue of Microorganisms (GCM) 10K type strain sequencing project: providing services to taxonomists for standard genome sequencing and annotation.</title>
        <authorList>
            <consortium name="The Broad Institute Genomics Platform"/>
            <consortium name="The Broad Institute Genome Sequencing Center for Infectious Disease"/>
            <person name="Wu L."/>
            <person name="Ma J."/>
        </authorList>
    </citation>
    <scope>NUCLEOTIDE SEQUENCE [LARGE SCALE GENOMIC DNA]</scope>
    <source>
        <strain evidence="6 7">JCM 16365</strain>
    </source>
</reference>
<keyword evidence="4" id="KW-0472">Membrane</keyword>
<dbReference type="SUPFAM" id="SSF52540">
    <property type="entry name" value="P-loop containing nucleoside triphosphate hydrolases"/>
    <property type="match status" value="2"/>
</dbReference>
<evidence type="ECO:0000313" key="6">
    <source>
        <dbReference type="EMBL" id="GAA2566673.1"/>
    </source>
</evidence>
<evidence type="ECO:0000256" key="3">
    <source>
        <dbReference type="PROSITE-ProRule" id="PRU00289"/>
    </source>
</evidence>
<sequence>MQDPPISSGPPPLDTEVVFTPQPAVSRAAASSEHLRLPPPDPPRRRPPIPWLASLAPVLGAFVLWQVTGYAGVLWFALLGPLIAVAGVLDASRGARREAREQQRMRADLASRLREEIDRRHALERSEAFRATPTLDGYLDDPGELWRPHPSRSGMLVVGRGDVVSDVRVSAADDELSRDLIARAGTLSDAPVAIPLGAGIAVRGPRVAASAVARALVLQLCCAQPPGALGVVGEVAEAWTSALPHRLASGVRCHLDVDAAQARGAGDAAVLVVEPHEPLPTRCAAVLTLDDFARARLEYAGRAVDVCVDVLSAAQAAQIASALGERYRELPGRRELPSAVAAGELADSTVRGALAVAIGADGNGPVHLDLVADGPHALVAGMTGSGKSELLVTWVAQLAATRSTREVTFLLADFKGGTAFDALADLPHVAGVLTDLDPHATQRALESLRAEVRHRERALAAAGARDVADAGVELSRLVVVVDEFAALLDAHRELGTLFSDLAARGRALGIHLILGTQRAAGVVRESLLANCPLRVSMRVVDDADSRFVIGTPAAAEIPGDAASRGTAFVRRAGDAEPHALRVARTTRADVARICAHRRAEPPPRRPWQPPLPERWPLSEVPVSAERPVIGLVDEPENQRQRAARLEQDDAGILILGGPGSGRTTALAALGVQTPARWLPADPEGFWDALCELDAAADPLLLVDDLDAALAGLPPDYAAAALAMIERSCRSARAHGRRFAISTGRVMGPLARIADLLPRRVLLRMPSKIDHLGAGGAPELFDPQAPAGRGTLDGRVIQVPWVDVPPQVIAAEPAAYPGGARPVGVVVRDGMQARRVAAALATRGFDIVGISDADRDATGPAHAIVADPELWQRSWPVLQKVRSRGDLLVDADCATEYRMLTGDRALPPFCAPGRGRAWLVREGSVPVRVQLPGIDPVRARRIA</sequence>
<comment type="caution">
    <text evidence="6">The sequence shown here is derived from an EMBL/GenBank/DDBJ whole genome shotgun (WGS) entry which is preliminary data.</text>
</comment>
<evidence type="ECO:0000313" key="7">
    <source>
        <dbReference type="Proteomes" id="UP001500274"/>
    </source>
</evidence>
<keyword evidence="4" id="KW-0812">Transmembrane</keyword>
<evidence type="ECO:0000256" key="1">
    <source>
        <dbReference type="ARBA" id="ARBA00022741"/>
    </source>
</evidence>
<dbReference type="InterPro" id="IPR050206">
    <property type="entry name" value="FtsK/SpoIIIE/SftA"/>
</dbReference>
<gene>
    <name evidence="6" type="ORF">GCM10009862_01620</name>
</gene>
<feature type="binding site" evidence="3">
    <location>
        <begin position="381"/>
        <end position="388"/>
    </location>
    <ligand>
        <name>ATP</name>
        <dbReference type="ChEBI" id="CHEBI:30616"/>
    </ligand>
</feature>
<dbReference type="Pfam" id="PF01580">
    <property type="entry name" value="FtsK_SpoIIIE"/>
    <property type="match status" value="1"/>
</dbReference>
<dbReference type="CDD" id="cd01127">
    <property type="entry name" value="TrwB_TraG_TraD_VirD4"/>
    <property type="match status" value="1"/>
</dbReference>
<evidence type="ECO:0000256" key="4">
    <source>
        <dbReference type="SAM" id="Phobius"/>
    </source>
</evidence>
<feature type="domain" description="FtsK" evidence="5">
    <location>
        <begin position="363"/>
        <end position="546"/>
    </location>
</feature>
<dbReference type="Proteomes" id="UP001500274">
    <property type="component" value="Unassembled WGS sequence"/>
</dbReference>
<dbReference type="PANTHER" id="PTHR22683">
    <property type="entry name" value="SPORULATION PROTEIN RELATED"/>
    <property type="match status" value="1"/>
</dbReference>
<evidence type="ECO:0000256" key="2">
    <source>
        <dbReference type="ARBA" id="ARBA00022840"/>
    </source>
</evidence>
<keyword evidence="2 3" id="KW-0067">ATP-binding</keyword>
<feature type="transmembrane region" description="Helical" evidence="4">
    <location>
        <begin position="73"/>
        <end position="91"/>
    </location>
</feature>
<dbReference type="InterPro" id="IPR002543">
    <property type="entry name" value="FtsK_dom"/>
</dbReference>
<dbReference type="PANTHER" id="PTHR22683:SF1">
    <property type="entry name" value="TYPE VII SECRETION SYSTEM PROTEIN ESSC"/>
    <property type="match status" value="1"/>
</dbReference>